<dbReference type="EMBL" id="JAMSHJ010000004">
    <property type="protein sequence ID" value="KAI5414641.1"/>
    <property type="molecule type" value="Genomic_DNA"/>
</dbReference>
<protein>
    <submittedName>
        <fullName evidence="1">Uncharacterized protein</fullName>
    </submittedName>
</protein>
<comment type="caution">
    <text evidence="1">The sequence shown here is derived from an EMBL/GenBank/DDBJ whole genome shotgun (WGS) entry which is preliminary data.</text>
</comment>
<proteinExistence type="predicted"/>
<gene>
    <name evidence="1" type="ORF">KIW84_040209</name>
</gene>
<sequence>MLHKEPPSIIHLKVVMPLPSLLKEPNLIQGLQKLCSLVSKMELRVYILYDLNSYNVFVSRNVIFYETHFALKPYTSTSITASDPPQPQPPLDLGIEPTIPPTNPPLDYPPESPKSLSPFSATIDMTPTPLSPTHDHHNDINIMQPTSISSSSSPPPSLPIRKSIHVTKPPSYLEDFHSPSSRVLGLFILIRDKHKRESVLVGPIMDLATPPPLIMDFGMVEGEDKDRLLYLNLRS</sequence>
<evidence type="ECO:0000313" key="2">
    <source>
        <dbReference type="Proteomes" id="UP001058974"/>
    </source>
</evidence>
<organism evidence="1 2">
    <name type="scientific">Pisum sativum</name>
    <name type="common">Garden pea</name>
    <name type="synonym">Lathyrus oleraceus</name>
    <dbReference type="NCBI Taxonomy" id="3888"/>
    <lineage>
        <taxon>Eukaryota</taxon>
        <taxon>Viridiplantae</taxon>
        <taxon>Streptophyta</taxon>
        <taxon>Embryophyta</taxon>
        <taxon>Tracheophyta</taxon>
        <taxon>Spermatophyta</taxon>
        <taxon>Magnoliopsida</taxon>
        <taxon>eudicotyledons</taxon>
        <taxon>Gunneridae</taxon>
        <taxon>Pentapetalae</taxon>
        <taxon>rosids</taxon>
        <taxon>fabids</taxon>
        <taxon>Fabales</taxon>
        <taxon>Fabaceae</taxon>
        <taxon>Papilionoideae</taxon>
        <taxon>50 kb inversion clade</taxon>
        <taxon>NPAAA clade</taxon>
        <taxon>Hologalegina</taxon>
        <taxon>IRL clade</taxon>
        <taxon>Fabeae</taxon>
        <taxon>Lathyrus</taxon>
    </lineage>
</organism>
<keyword evidence="2" id="KW-1185">Reference proteome</keyword>
<dbReference type="Gramene" id="Psat04G0020900-T1">
    <property type="protein sequence ID" value="KAI5414641.1"/>
    <property type="gene ID" value="KIW84_040209"/>
</dbReference>
<dbReference type="AlphaFoldDB" id="A0A9D4X5J2"/>
<accession>A0A9D4X5J2</accession>
<reference evidence="1 2" key="1">
    <citation type="journal article" date="2022" name="Nat. Genet.">
        <title>Improved pea reference genome and pan-genome highlight genomic features and evolutionary characteristics.</title>
        <authorList>
            <person name="Yang T."/>
            <person name="Liu R."/>
            <person name="Luo Y."/>
            <person name="Hu S."/>
            <person name="Wang D."/>
            <person name="Wang C."/>
            <person name="Pandey M.K."/>
            <person name="Ge S."/>
            <person name="Xu Q."/>
            <person name="Li N."/>
            <person name="Li G."/>
            <person name="Huang Y."/>
            <person name="Saxena R.K."/>
            <person name="Ji Y."/>
            <person name="Li M."/>
            <person name="Yan X."/>
            <person name="He Y."/>
            <person name="Liu Y."/>
            <person name="Wang X."/>
            <person name="Xiang C."/>
            <person name="Varshney R.K."/>
            <person name="Ding H."/>
            <person name="Gao S."/>
            <person name="Zong X."/>
        </authorList>
    </citation>
    <scope>NUCLEOTIDE SEQUENCE [LARGE SCALE GENOMIC DNA]</scope>
    <source>
        <strain evidence="1 2">cv. Zhongwan 6</strain>
    </source>
</reference>
<dbReference type="Proteomes" id="UP001058974">
    <property type="component" value="Chromosome 4"/>
</dbReference>
<evidence type="ECO:0000313" key="1">
    <source>
        <dbReference type="EMBL" id="KAI5414641.1"/>
    </source>
</evidence>
<name>A0A9D4X5J2_PEA</name>